<evidence type="ECO:0000313" key="1">
    <source>
        <dbReference type="EMBL" id="QQP54019.1"/>
    </source>
</evidence>
<reference evidence="2" key="1">
    <citation type="submission" date="2021-01" db="EMBL/GenBank/DDBJ databases">
        <title>Caligus Genome Assembly.</title>
        <authorList>
            <person name="Gallardo-Escarate C."/>
        </authorList>
    </citation>
    <scope>NUCLEOTIDE SEQUENCE [LARGE SCALE GENOMIC DNA]</scope>
</reference>
<proteinExistence type="predicted"/>
<dbReference type="Proteomes" id="UP000595437">
    <property type="component" value="Chromosome 4"/>
</dbReference>
<protein>
    <submittedName>
        <fullName evidence="1">Uncharacterized protein</fullName>
    </submittedName>
</protein>
<dbReference type="EMBL" id="CP045893">
    <property type="protein sequence ID" value="QQP54019.1"/>
    <property type="molecule type" value="Genomic_DNA"/>
</dbReference>
<gene>
    <name evidence="1" type="ORF">FKW44_006702</name>
</gene>
<keyword evidence="2" id="KW-1185">Reference proteome</keyword>
<organism evidence="1 2">
    <name type="scientific">Caligus rogercresseyi</name>
    <name type="common">Sea louse</name>
    <dbReference type="NCBI Taxonomy" id="217165"/>
    <lineage>
        <taxon>Eukaryota</taxon>
        <taxon>Metazoa</taxon>
        <taxon>Ecdysozoa</taxon>
        <taxon>Arthropoda</taxon>
        <taxon>Crustacea</taxon>
        <taxon>Multicrustacea</taxon>
        <taxon>Hexanauplia</taxon>
        <taxon>Copepoda</taxon>
        <taxon>Siphonostomatoida</taxon>
        <taxon>Caligidae</taxon>
        <taxon>Caligus</taxon>
    </lineage>
</organism>
<accession>A0A7T8QT22</accession>
<sequence>MKALARCKFWWPASTKTSRTRCRHAKLVKKIHPLLRQNLLPLNPLANGNEYT</sequence>
<evidence type="ECO:0000313" key="2">
    <source>
        <dbReference type="Proteomes" id="UP000595437"/>
    </source>
</evidence>
<name>A0A7T8QT22_CALRO</name>
<dbReference type="AlphaFoldDB" id="A0A7T8QT22"/>